<organism evidence="1 2">
    <name type="scientific">Acanthopleuribacter pedis</name>
    <dbReference type="NCBI Taxonomy" id="442870"/>
    <lineage>
        <taxon>Bacteria</taxon>
        <taxon>Pseudomonadati</taxon>
        <taxon>Acidobacteriota</taxon>
        <taxon>Holophagae</taxon>
        <taxon>Acanthopleuribacterales</taxon>
        <taxon>Acanthopleuribacteraceae</taxon>
        <taxon>Acanthopleuribacter</taxon>
    </lineage>
</organism>
<gene>
    <name evidence="1" type="ORF">J3U88_23040</name>
</gene>
<dbReference type="Proteomes" id="UP000664417">
    <property type="component" value="Unassembled WGS sequence"/>
</dbReference>
<name>A0A8J7Q9U6_9BACT</name>
<evidence type="ECO:0000313" key="2">
    <source>
        <dbReference type="Proteomes" id="UP000664417"/>
    </source>
</evidence>
<evidence type="ECO:0008006" key="3">
    <source>
        <dbReference type="Google" id="ProtNLM"/>
    </source>
</evidence>
<evidence type="ECO:0000313" key="1">
    <source>
        <dbReference type="EMBL" id="MBO1321376.1"/>
    </source>
</evidence>
<dbReference type="EMBL" id="JAFREP010000024">
    <property type="protein sequence ID" value="MBO1321376.1"/>
    <property type="molecule type" value="Genomic_DNA"/>
</dbReference>
<protein>
    <recommendedName>
        <fullName evidence="3">LysM domain-containing protein</fullName>
    </recommendedName>
</protein>
<keyword evidence="2" id="KW-1185">Reference proteome</keyword>
<proteinExistence type="predicted"/>
<reference evidence="1" key="1">
    <citation type="submission" date="2021-03" db="EMBL/GenBank/DDBJ databases">
        <authorList>
            <person name="Wang G."/>
        </authorList>
    </citation>
    <scope>NUCLEOTIDE SEQUENCE</scope>
    <source>
        <strain evidence="1">KCTC 12899</strain>
    </source>
</reference>
<sequence length="2491" mass="266176">MSIESLYQAFAKAVRERHIGPDVLPLMGQLTTALGVRFLALSGGQAEQLPTAARLVATTIWPEHPGEKKVRDPEWTLRLIGTLDDLGRDQLALTLQAQTEGGFVSISGLVADVPHSPMPDPNVGGGITKGPSIFEKLGLNQTEVTLTVVDEPHPSPPLPTLSGWLAGNHEAMEKVWGWTDSLRLSVSGTIDPRKDAKVVDKVNLDAVLPFSNRDWAGKLNIDAVLLRLTTNYGDIFSWQVPPPRCCVALLVLQVVVQSPTRHVVEISVPPGLSSHLLDVSGQANPPFTLGDGLSALMKLFPGAPLDTFALPSGVAPLHEFELAFLRVGIETEEKDFDSFSAPVPIGLAFTSVGVRSNTRWDLPTPYMAIQDVGASWFVRWDGAEQAYWEGSLFGTMIFGDPGDDDPGTHSALSERPERDLKAYALLDVTADLTNLSVAARARYPFKLDLAKAMAEFFPGTQPVVGKGLVVDFITMDANLYQHTFGAALRVHGDWLIKAGNIAFTLEDLSFNVTLNASSKWGGLQGIAAVFAANTGETGDGSGEEPVEPLARLSVGAYYPGDGVWTFQGGLMGKPLSLVEWVTVFLGEAAPAWLTEDPSLDVSLTKLWVKYATAEGNPYAVSAGLATLWQPTLFNITLGMAAETDIVYRKRIKDDQHDALLPAAAPADEDGAGPDMVYEATVKGAFTVNNLVITAGVSLQDDEQTWLFRVQLDQFLLEGTSAYIGTGDDRHQVIRVVMHGVSFGTMVSSLAALANPNANYQLPEPWTFLDHIHMGDFTLLVDPVKQRVSFDYQTKIHLGFITVEGVGVRYDRDSGAPRVFIEITGSFLGKTYGSGPDDQPLSWDALNDSPPEVPGEGDLLVNLRYLGLGQHLALAGLTKPDSVADVLALMQEQMKPAVASRNPLDQPGGEKMTFDEGSQWLVGADLTVLNTATIQLVMHDPDLYGVLIALSGTRAGVLAGFRFELLYKKISEDVGVFHGRLQVPTAFRHLNLGAVALTLGVIAVDIYTNGDFKVDLGFPHNRDFKNSFGLTYGAFTGVGGMYFGKLSGATSSKVPAISNGNFSPVLELGVGLAVRTGRSIKEGPLAASLYVQLEVLFEGVLAWFNPDDASVSEATYYSAVGMAKLVGKLCGKVNFKVIAIDISVDAVASVTLQMEAYRRTLIEMVINVQAHAKVRVGFVKVSFSFKIRLDASFVVGADATTPWVLAGDDGTGPGRGQLEPAAVHGGALPAANASRLRRSRLRWRRADVARRLRLQALGVSPMCANARTPEEPYVLNFSPDVQVFDAVQSLDIRLLPAYTVADADLIWPGQGYPSGRKTHYRIVFLLTIDGPLPVDAVGLDQTRAGAFTPTARARDPSETPFAVLGDALFRWALTAAGVDLAGDQLDAGKLDLLAAQLDDPQTFARGFSFDNLSGFLGNNLSLRVSGQPKGNPPDDLSGVAFPMPPVLKWETEDLKKQDNKRNFAAYQPVDNEYAKLVAAEFAGLSPAGVDGDPDSGGIEKNESLASVVFREYLLLVTKSMVQAARNLFDAFPVDLAADSTLDEVAASFPTVAMGYIVHRGDTTEQVAAHFGVDEAALIVLNPDLGQILASEPPGTKISVQLGVTPESIAAANPEQGLAYPQAFFNLALQTQIHQGDTPNTLCSRLGAQTGDWLVRAAALDAPITLAGAALTVPSDTFYNPTGLTLTQVAALFYVRFHAGTQVVLQAPRVNWYAEAITALNGSDIGAEGALPDRVKVPAGYNQLGVEPVLWTRLVGDSLGRLAAVTALWQNPDADPAFAAWLAELEAANKDREFIDVIIPAADLVVLPDETLRNLATRTLRVRKQNYTGPDSEAVPSAKFDRLVENAVVLKPLAPVVVTPCTLQTLDGDTVRAFATRYDLPLEFVGSLGAAVKGWFVPGHQPLNVTHLAAVTLSALMPNLLADTPVRDVAGQVSRFMLHGQRLPVPADTTKRAGLYELIGQQVVGPAPSPGFGKVVTLTVAPSVAVNWLQLVQTETAVVGDDPAADLAAYRRRVPDFARHNPAANAGGLRTGLVLDMGARQDQELTLVITKGMLNTSYPARTLAVKLFQNPAPMALSQTVPIRHGLARGLMWHTARRPDLGVGKAPVVGMPSLWALPHATTQSKAAAKGGAWQLYAADPGLGPDAPAAAVAGFTWATRLDIRVNRVPGSPHLVDVVGADPVDREVLFQLWQFLKQGKDTADLWLGFSRSPAAGLATGLSSPAVDGHASFIVRTNLSTETHAGPTDVSVGAEGEQETKSALFYAPLADACSFLTLLWEASVVGGGGYWWHLTDTLGNGFPPDVFGDEGGGIVTLVAVLKSQTGAKPNRALHPFTTAAYVDGPVDGHNTDLYVAAADGCDRVAIATLAPGRVGFTMGVTFPWEDENDSLKKTRRLYNLAGYQLLAAKGFHGSEPGLPVGGQADNPDDEKQTLSQVIPIHRFAEKSLVPTGAGNPPAEEDPYAGIAAQGTSKPARVTVALSFQDVFGNRTYKETES</sequence>
<dbReference type="RefSeq" id="WP_207861351.1">
    <property type="nucleotide sequence ID" value="NZ_JAFREP010000024.1"/>
</dbReference>
<comment type="caution">
    <text evidence="1">The sequence shown here is derived from an EMBL/GenBank/DDBJ whole genome shotgun (WGS) entry which is preliminary data.</text>
</comment>
<accession>A0A8J7Q9U6</accession>